<dbReference type="InterPro" id="IPR008966">
    <property type="entry name" value="Adhesion_dom_sf"/>
</dbReference>
<proteinExistence type="predicted"/>
<dbReference type="GO" id="GO:0009289">
    <property type="term" value="C:pilus"/>
    <property type="evidence" value="ECO:0007669"/>
    <property type="project" value="InterPro"/>
</dbReference>
<comment type="caution">
    <text evidence="2">The sequence shown here is derived from an EMBL/GenBank/DDBJ whole genome shotgun (WGS) entry which is preliminary data.</text>
</comment>
<evidence type="ECO:0000313" key="3">
    <source>
        <dbReference type="Proteomes" id="UP000240212"/>
    </source>
</evidence>
<name>A0A2P8VNG8_9ENTR</name>
<evidence type="ECO:0000313" key="2">
    <source>
        <dbReference type="EMBL" id="PSN09117.1"/>
    </source>
</evidence>
<dbReference type="SUPFAM" id="SSF49401">
    <property type="entry name" value="Bacterial adhesins"/>
    <property type="match status" value="1"/>
</dbReference>
<dbReference type="AlphaFoldDB" id="A0A2P8VNG8"/>
<sequence>MHFSGALVAEPCIVPDEDTDIRLDFGTVVEKYLYQYQRTLPESFTIHLITCDPSVLSTVSVTFDAQADTELTDLIALDAVSTAKGVAIGIELADGRPLPVNKASPYTQLTEGNNELRFGAYVQARPTVIANKGLVAGEFTATATFILEYQ</sequence>
<keyword evidence="3" id="KW-1185">Reference proteome</keyword>
<dbReference type="OrthoDB" id="6462343at2"/>
<dbReference type="InterPro" id="IPR036937">
    <property type="entry name" value="Adhesion_dom_fimbrial_sf"/>
</dbReference>
<reference evidence="2 3" key="1">
    <citation type="submission" date="2018-03" db="EMBL/GenBank/DDBJ databases">
        <title>Draft genome sequence of the first documented clinical Siccibacter turicensis isolate in Austria.</title>
        <authorList>
            <person name="Lepuschitz S."/>
            <person name="Pekard-Amenitsch S."/>
            <person name="Haunold R."/>
            <person name="Schill S."/>
            <person name="Mach R."/>
            <person name="Allerberger F."/>
            <person name="Ruppitsch W."/>
            <person name="Forsythe S.J."/>
        </authorList>
    </citation>
    <scope>NUCLEOTIDE SEQUENCE [LARGE SCALE GENOMIC DNA]</scope>
    <source>
        <strain evidence="2 3">6100069499-17</strain>
    </source>
</reference>
<dbReference type="Pfam" id="PF00419">
    <property type="entry name" value="Fimbrial"/>
    <property type="match status" value="1"/>
</dbReference>
<gene>
    <name evidence="2" type="ORF">C7G83_06235</name>
</gene>
<dbReference type="EMBL" id="PYEP01000002">
    <property type="protein sequence ID" value="PSN09117.1"/>
    <property type="molecule type" value="Genomic_DNA"/>
</dbReference>
<accession>A0A2P8VNG8</accession>
<dbReference type="PANTHER" id="PTHR33420">
    <property type="entry name" value="FIMBRIAL SUBUNIT ELFA-RELATED"/>
    <property type="match status" value="1"/>
</dbReference>
<dbReference type="Proteomes" id="UP000240212">
    <property type="component" value="Unassembled WGS sequence"/>
</dbReference>
<dbReference type="InterPro" id="IPR000259">
    <property type="entry name" value="Adhesion_dom_fimbrial"/>
</dbReference>
<organism evidence="2 3">
    <name type="scientific">Siccibacter turicensis</name>
    <dbReference type="NCBI Taxonomy" id="357233"/>
    <lineage>
        <taxon>Bacteria</taxon>
        <taxon>Pseudomonadati</taxon>
        <taxon>Pseudomonadota</taxon>
        <taxon>Gammaproteobacteria</taxon>
        <taxon>Enterobacterales</taxon>
        <taxon>Enterobacteriaceae</taxon>
        <taxon>Siccibacter</taxon>
    </lineage>
</organism>
<dbReference type="PANTHER" id="PTHR33420:SF26">
    <property type="entry name" value="FIMBRIAL SUBUNIT"/>
    <property type="match status" value="1"/>
</dbReference>
<feature type="domain" description="Fimbrial-type adhesion" evidence="1">
    <location>
        <begin position="1"/>
        <end position="150"/>
    </location>
</feature>
<dbReference type="GO" id="GO:0043709">
    <property type="term" value="P:cell adhesion involved in single-species biofilm formation"/>
    <property type="evidence" value="ECO:0007669"/>
    <property type="project" value="TreeGrafter"/>
</dbReference>
<dbReference type="InterPro" id="IPR050263">
    <property type="entry name" value="Bact_Fimbrial_Adh_Pro"/>
</dbReference>
<protein>
    <submittedName>
        <fullName evidence="2">Fimbrial protein</fullName>
    </submittedName>
</protein>
<dbReference type="Gene3D" id="2.60.40.1090">
    <property type="entry name" value="Fimbrial-type adhesion domain"/>
    <property type="match status" value="1"/>
</dbReference>
<evidence type="ECO:0000259" key="1">
    <source>
        <dbReference type="Pfam" id="PF00419"/>
    </source>
</evidence>